<dbReference type="AlphaFoldDB" id="A0A517TVS3"/>
<gene>
    <name evidence="2" type="ORF">I41_16450</name>
</gene>
<sequence>MLAYLRYALTSAFFAASVGCLALWWKNDRFIFCDYVGTTHQFGIRAEAGFADVYLLTLDNSPRNRGWFVNAGPIFSPPWFSYGLSVQGNFGSDADGVYFPLWYPALVFALAGVACLRLGRRFTLRSAIIATTVVAGLLGMAVGL</sequence>
<evidence type="ECO:0000313" key="2">
    <source>
        <dbReference type="EMBL" id="QDT72467.1"/>
    </source>
</evidence>
<dbReference type="KEGG" id="llh:I41_16450"/>
<dbReference type="Proteomes" id="UP000317909">
    <property type="component" value="Chromosome"/>
</dbReference>
<dbReference type="OrthoDB" id="297026at2"/>
<evidence type="ECO:0000313" key="3">
    <source>
        <dbReference type="Proteomes" id="UP000317909"/>
    </source>
</evidence>
<dbReference type="RefSeq" id="WP_145432032.1">
    <property type="nucleotide sequence ID" value="NZ_CP036339.1"/>
</dbReference>
<protein>
    <submittedName>
        <fullName evidence="2">Uncharacterized protein</fullName>
    </submittedName>
</protein>
<keyword evidence="1" id="KW-0472">Membrane</keyword>
<feature type="transmembrane region" description="Helical" evidence="1">
    <location>
        <begin position="7"/>
        <end position="25"/>
    </location>
</feature>
<keyword evidence="1" id="KW-0812">Transmembrane</keyword>
<organism evidence="2 3">
    <name type="scientific">Lacipirellula limnantheis</name>
    <dbReference type="NCBI Taxonomy" id="2528024"/>
    <lineage>
        <taxon>Bacteria</taxon>
        <taxon>Pseudomonadati</taxon>
        <taxon>Planctomycetota</taxon>
        <taxon>Planctomycetia</taxon>
        <taxon>Pirellulales</taxon>
        <taxon>Lacipirellulaceae</taxon>
        <taxon>Lacipirellula</taxon>
    </lineage>
</organism>
<feature type="transmembrane region" description="Helical" evidence="1">
    <location>
        <begin position="101"/>
        <end position="119"/>
    </location>
</feature>
<evidence type="ECO:0000256" key="1">
    <source>
        <dbReference type="SAM" id="Phobius"/>
    </source>
</evidence>
<dbReference type="PROSITE" id="PS51257">
    <property type="entry name" value="PROKAR_LIPOPROTEIN"/>
    <property type="match status" value="1"/>
</dbReference>
<name>A0A517TVS3_9BACT</name>
<keyword evidence="1" id="KW-1133">Transmembrane helix</keyword>
<accession>A0A517TVS3</accession>
<keyword evidence="3" id="KW-1185">Reference proteome</keyword>
<reference evidence="2 3" key="1">
    <citation type="submission" date="2019-02" db="EMBL/GenBank/DDBJ databases">
        <title>Deep-cultivation of Planctomycetes and their phenomic and genomic characterization uncovers novel biology.</title>
        <authorList>
            <person name="Wiegand S."/>
            <person name="Jogler M."/>
            <person name="Boedeker C."/>
            <person name="Pinto D."/>
            <person name="Vollmers J."/>
            <person name="Rivas-Marin E."/>
            <person name="Kohn T."/>
            <person name="Peeters S.H."/>
            <person name="Heuer A."/>
            <person name="Rast P."/>
            <person name="Oberbeckmann S."/>
            <person name="Bunk B."/>
            <person name="Jeske O."/>
            <person name="Meyerdierks A."/>
            <person name="Storesund J.E."/>
            <person name="Kallscheuer N."/>
            <person name="Luecker S."/>
            <person name="Lage O.M."/>
            <person name="Pohl T."/>
            <person name="Merkel B.J."/>
            <person name="Hornburger P."/>
            <person name="Mueller R.-W."/>
            <person name="Bruemmer F."/>
            <person name="Labrenz M."/>
            <person name="Spormann A.M."/>
            <person name="Op den Camp H."/>
            <person name="Overmann J."/>
            <person name="Amann R."/>
            <person name="Jetten M.S.M."/>
            <person name="Mascher T."/>
            <person name="Medema M.H."/>
            <person name="Devos D.P."/>
            <person name="Kaster A.-K."/>
            <person name="Ovreas L."/>
            <person name="Rohde M."/>
            <person name="Galperin M.Y."/>
            <person name="Jogler C."/>
        </authorList>
    </citation>
    <scope>NUCLEOTIDE SEQUENCE [LARGE SCALE GENOMIC DNA]</scope>
    <source>
        <strain evidence="2 3">I41</strain>
    </source>
</reference>
<dbReference type="EMBL" id="CP036339">
    <property type="protein sequence ID" value="QDT72467.1"/>
    <property type="molecule type" value="Genomic_DNA"/>
</dbReference>
<proteinExistence type="predicted"/>
<feature type="transmembrane region" description="Helical" evidence="1">
    <location>
        <begin position="126"/>
        <end position="143"/>
    </location>
</feature>